<feature type="domain" description="AB hydrolase-1" evidence="1">
    <location>
        <begin position="18"/>
        <end position="246"/>
    </location>
</feature>
<gene>
    <name evidence="2" type="ORF">KL771_13015</name>
</gene>
<evidence type="ECO:0000313" key="2">
    <source>
        <dbReference type="EMBL" id="MBT9290387.1"/>
    </source>
</evidence>
<dbReference type="PRINTS" id="PR00111">
    <property type="entry name" value="ABHYDROLASE"/>
</dbReference>
<keyword evidence="3" id="KW-1185">Reference proteome</keyword>
<comment type="caution">
    <text evidence="2">The sequence shown here is derived from an EMBL/GenBank/DDBJ whole genome shotgun (WGS) entry which is preliminary data.</text>
</comment>
<organism evidence="2 3">
    <name type="scientific">Prosthecodimorpha staleyi</name>
    <dbReference type="NCBI Taxonomy" id="2840188"/>
    <lineage>
        <taxon>Bacteria</taxon>
        <taxon>Pseudomonadati</taxon>
        <taxon>Pseudomonadota</taxon>
        <taxon>Alphaproteobacteria</taxon>
        <taxon>Hyphomicrobiales</taxon>
        <taxon>Ancalomicrobiaceae</taxon>
        <taxon>Prosthecodimorpha</taxon>
    </lineage>
</organism>
<dbReference type="Gene3D" id="3.40.50.1820">
    <property type="entry name" value="alpha/beta hydrolase"/>
    <property type="match status" value="1"/>
</dbReference>
<dbReference type="PANTHER" id="PTHR43194:SF5">
    <property type="entry name" value="PIMELOYL-[ACYL-CARRIER PROTEIN] METHYL ESTER ESTERASE"/>
    <property type="match status" value="1"/>
</dbReference>
<dbReference type="EMBL" id="JAHHZF010000006">
    <property type="protein sequence ID" value="MBT9290387.1"/>
    <property type="molecule type" value="Genomic_DNA"/>
</dbReference>
<dbReference type="InterPro" id="IPR050228">
    <property type="entry name" value="Carboxylesterase_BioH"/>
</dbReference>
<dbReference type="SUPFAM" id="SSF53474">
    <property type="entry name" value="alpha/beta-Hydrolases"/>
    <property type="match status" value="1"/>
</dbReference>
<dbReference type="Pfam" id="PF12697">
    <property type="entry name" value="Abhydrolase_6"/>
    <property type="match status" value="1"/>
</dbReference>
<dbReference type="RefSeq" id="WP_261968993.1">
    <property type="nucleotide sequence ID" value="NZ_JAHHZF010000006.1"/>
</dbReference>
<protein>
    <submittedName>
        <fullName evidence="2">Alpha/beta hydrolase</fullName>
    </submittedName>
</protein>
<keyword evidence="2" id="KW-0378">Hydrolase</keyword>
<dbReference type="InterPro" id="IPR029058">
    <property type="entry name" value="AB_hydrolase_fold"/>
</dbReference>
<dbReference type="AlphaFoldDB" id="A0A947GD24"/>
<sequence length="256" mass="26110">MTEPLLHSDRRGAGPLAVLLHPVGLDGTFWGALPDRLARTHTVVAIDMPGHGRSRPAARPGRMDACVTAVAAVIEAEAKGPAVVIGLSFGGMVAQNLALARPDLVAALIPSGCGGRIPEAARPAILARGTDAEAGGMAAVVEGTIERWFTSGFRATPAADAVRRRLLADDPSGWSAAWEAISGHDALDRLGAVRAPALVIGGEADAATPVEAARALSAAIPGAELALLAGAPHMMQIESPDLYAAAIEGFLARRGL</sequence>
<evidence type="ECO:0000313" key="3">
    <source>
        <dbReference type="Proteomes" id="UP000766595"/>
    </source>
</evidence>
<dbReference type="PANTHER" id="PTHR43194">
    <property type="entry name" value="HYDROLASE ALPHA/BETA FOLD FAMILY"/>
    <property type="match status" value="1"/>
</dbReference>
<name>A0A947GD24_9HYPH</name>
<accession>A0A947GD24</accession>
<dbReference type="GO" id="GO:0016787">
    <property type="term" value="F:hydrolase activity"/>
    <property type="evidence" value="ECO:0007669"/>
    <property type="project" value="UniProtKB-KW"/>
</dbReference>
<proteinExistence type="predicted"/>
<dbReference type="Proteomes" id="UP000766595">
    <property type="component" value="Unassembled WGS sequence"/>
</dbReference>
<dbReference type="InterPro" id="IPR000073">
    <property type="entry name" value="AB_hydrolase_1"/>
</dbReference>
<reference evidence="2 3" key="1">
    <citation type="submission" date="2021-06" db="EMBL/GenBank/DDBJ databases">
        <authorList>
            <person name="Grouzdev D.S."/>
            <person name="Koziaeva V."/>
        </authorList>
    </citation>
    <scope>NUCLEOTIDE SEQUENCE [LARGE SCALE GENOMIC DNA]</scope>
    <source>
        <strain evidence="2 3">22</strain>
    </source>
</reference>
<evidence type="ECO:0000259" key="1">
    <source>
        <dbReference type="Pfam" id="PF12697"/>
    </source>
</evidence>